<evidence type="ECO:0000256" key="1">
    <source>
        <dbReference type="SAM" id="MobiDB-lite"/>
    </source>
</evidence>
<organism evidence="2 3">
    <name type="scientific">Microvirga puerhi</name>
    <dbReference type="NCBI Taxonomy" id="2876078"/>
    <lineage>
        <taxon>Bacteria</taxon>
        <taxon>Pseudomonadati</taxon>
        <taxon>Pseudomonadota</taxon>
        <taxon>Alphaproteobacteria</taxon>
        <taxon>Hyphomicrobiales</taxon>
        <taxon>Methylobacteriaceae</taxon>
        <taxon>Microvirga</taxon>
    </lineage>
</organism>
<comment type="caution">
    <text evidence="2">The sequence shown here is derived from an EMBL/GenBank/DDBJ whole genome shotgun (WGS) entry which is preliminary data.</text>
</comment>
<evidence type="ECO:0000313" key="3">
    <source>
        <dbReference type="Proteomes" id="UP000704176"/>
    </source>
</evidence>
<sequence length="103" mass="10805">MVADAVAPAGQTGRLADVGFAQGAEGMGTVAVQRGGHGSLHERRLFGRKAHHSWAHEDVKAEWPAPEGSRPLAGARPGAVIDGVPGNRPQRYPALRLKVEGLL</sequence>
<reference evidence="2 3" key="1">
    <citation type="submission" date="2021-09" db="EMBL/GenBank/DDBJ databases">
        <title>The complete genome sequence of a new microorganism.</title>
        <authorList>
            <person name="Zi Z."/>
        </authorList>
    </citation>
    <scope>NUCLEOTIDE SEQUENCE [LARGE SCALE GENOMIC DNA]</scope>
    <source>
        <strain evidence="2 3">WGZ8</strain>
    </source>
</reference>
<protein>
    <submittedName>
        <fullName evidence="2">Uncharacterized protein</fullName>
    </submittedName>
</protein>
<accession>A0ABS7VHP1</accession>
<keyword evidence="3" id="KW-1185">Reference proteome</keyword>
<name>A0ABS7VHP1_9HYPH</name>
<dbReference type="EMBL" id="JAIRBM010000001">
    <property type="protein sequence ID" value="MBZ6074769.1"/>
    <property type="molecule type" value="Genomic_DNA"/>
</dbReference>
<evidence type="ECO:0000313" key="2">
    <source>
        <dbReference type="EMBL" id="MBZ6074769.1"/>
    </source>
</evidence>
<feature type="region of interest" description="Disordered" evidence="1">
    <location>
        <begin position="58"/>
        <end position="87"/>
    </location>
</feature>
<gene>
    <name evidence="2" type="ORF">K9B37_00445</name>
</gene>
<dbReference type="Proteomes" id="UP000704176">
    <property type="component" value="Unassembled WGS sequence"/>
</dbReference>
<dbReference type="RefSeq" id="WP_224311206.1">
    <property type="nucleotide sequence ID" value="NZ_JAIRBM010000001.1"/>
</dbReference>
<proteinExistence type="predicted"/>